<dbReference type="eggNOG" id="ENOG502S3BI">
    <property type="taxonomic scope" value="Eukaryota"/>
</dbReference>
<dbReference type="InterPro" id="IPR050570">
    <property type="entry name" value="Cell_wall_metabolism_enzyme"/>
</dbReference>
<keyword evidence="4" id="KW-1185">Reference proteome</keyword>
<feature type="compositionally biased region" description="Basic residues" evidence="1">
    <location>
        <begin position="1"/>
        <end position="25"/>
    </location>
</feature>
<feature type="compositionally biased region" description="Polar residues" evidence="1">
    <location>
        <begin position="242"/>
        <end position="257"/>
    </location>
</feature>
<feature type="compositionally biased region" description="Low complexity" evidence="1">
    <location>
        <begin position="214"/>
        <end position="230"/>
    </location>
</feature>
<feature type="domain" description="M23ase beta-sheet core" evidence="2">
    <location>
        <begin position="319"/>
        <end position="417"/>
    </location>
</feature>
<proteinExistence type="predicted"/>
<dbReference type="STRING" id="667725.A0A0L0FTA5"/>
<evidence type="ECO:0000313" key="4">
    <source>
        <dbReference type="Proteomes" id="UP000054560"/>
    </source>
</evidence>
<dbReference type="OrthoDB" id="204026at2759"/>
<protein>
    <recommendedName>
        <fullName evidence="2">M23ase beta-sheet core domain-containing protein</fullName>
    </recommendedName>
</protein>
<name>A0A0L0FTA5_9EUKA</name>
<dbReference type="Proteomes" id="UP000054560">
    <property type="component" value="Unassembled WGS sequence"/>
</dbReference>
<evidence type="ECO:0000256" key="1">
    <source>
        <dbReference type="SAM" id="MobiDB-lite"/>
    </source>
</evidence>
<dbReference type="EMBL" id="KQ242346">
    <property type="protein sequence ID" value="KNC79203.1"/>
    <property type="molecule type" value="Genomic_DNA"/>
</dbReference>
<reference evidence="3 4" key="1">
    <citation type="submission" date="2011-02" db="EMBL/GenBank/DDBJ databases">
        <title>The Genome Sequence of Sphaeroforma arctica JP610.</title>
        <authorList>
            <consortium name="The Broad Institute Genome Sequencing Platform"/>
            <person name="Russ C."/>
            <person name="Cuomo C."/>
            <person name="Young S.K."/>
            <person name="Zeng Q."/>
            <person name="Gargeya S."/>
            <person name="Alvarado L."/>
            <person name="Berlin A."/>
            <person name="Chapman S.B."/>
            <person name="Chen Z."/>
            <person name="Freedman E."/>
            <person name="Gellesch M."/>
            <person name="Goldberg J."/>
            <person name="Griggs A."/>
            <person name="Gujja S."/>
            <person name="Heilman E."/>
            <person name="Heiman D."/>
            <person name="Howarth C."/>
            <person name="Mehta T."/>
            <person name="Neiman D."/>
            <person name="Pearson M."/>
            <person name="Roberts A."/>
            <person name="Saif S."/>
            <person name="Shea T."/>
            <person name="Shenoy N."/>
            <person name="Sisk P."/>
            <person name="Stolte C."/>
            <person name="Sykes S."/>
            <person name="White J."/>
            <person name="Yandava C."/>
            <person name="Burger G."/>
            <person name="Gray M.W."/>
            <person name="Holland P.W.H."/>
            <person name="King N."/>
            <person name="Lang F.B.F."/>
            <person name="Roger A.J."/>
            <person name="Ruiz-Trillo I."/>
            <person name="Haas B."/>
            <person name="Nusbaum C."/>
            <person name="Birren B."/>
        </authorList>
    </citation>
    <scope>NUCLEOTIDE SEQUENCE [LARGE SCALE GENOMIC DNA]</scope>
    <source>
        <strain evidence="3 4">JP610</strain>
    </source>
</reference>
<dbReference type="PANTHER" id="PTHR21666">
    <property type="entry name" value="PEPTIDASE-RELATED"/>
    <property type="match status" value="1"/>
</dbReference>
<dbReference type="CDD" id="cd12797">
    <property type="entry name" value="M23_peptidase"/>
    <property type="match status" value="1"/>
</dbReference>
<dbReference type="Pfam" id="PF01551">
    <property type="entry name" value="Peptidase_M23"/>
    <property type="match status" value="1"/>
</dbReference>
<dbReference type="SUPFAM" id="SSF51261">
    <property type="entry name" value="Duplicated hybrid motif"/>
    <property type="match status" value="1"/>
</dbReference>
<accession>A0A0L0FTA5</accession>
<dbReference type="AlphaFoldDB" id="A0A0L0FTA5"/>
<evidence type="ECO:0000313" key="3">
    <source>
        <dbReference type="EMBL" id="KNC79203.1"/>
    </source>
</evidence>
<evidence type="ECO:0000259" key="2">
    <source>
        <dbReference type="Pfam" id="PF01551"/>
    </source>
</evidence>
<dbReference type="InterPro" id="IPR011055">
    <property type="entry name" value="Dup_hybrid_motif"/>
</dbReference>
<sequence length="455" mass="48809">MGKKQKAAAAKNKKKTAANHRKAEKKKLIASNEQYNNDTRNFVPSQAKGCHVACMDSKWIVGLDRFRSADFGDGDIPDISVDPTDGLLSFVNTSDNWRSYNISTGLTAISDGGDILEAGAYGSCTVSGNDARSSCTTFVAVLPPHTIMDVCYLEPNEYTREEEFDLQSDIKNLTDHPGKSDMGTDTDTPQEGTVEKESDGDNDMPASVFFPKPTTAATTNTATDSTCAPTGNDDEAKDFHAKQSSQSTHTDETSSASDVGKPQLSRPPQNVITISAGNQNIQVPVYAFPLGEGGFEEAYLCSQGINGAFTHYFSGTLHAIDLACAPGTPVRAVADGEVMSIQQANTEGGIHISLLYKWNSMMLKLDDGRFVEYVHTQTDSARVAVGDRVTEGDILCLSGSVGFCPSPHLHIQVHQSDASNADTIMFALKGQGGKPFVPVAGNYYNSYGLTQKALQ</sequence>
<dbReference type="GO" id="GO:0004222">
    <property type="term" value="F:metalloendopeptidase activity"/>
    <property type="evidence" value="ECO:0007669"/>
    <property type="project" value="TreeGrafter"/>
</dbReference>
<dbReference type="PANTHER" id="PTHR21666:SF270">
    <property type="entry name" value="MUREIN HYDROLASE ACTIVATOR ENVC"/>
    <property type="match status" value="1"/>
</dbReference>
<dbReference type="InterPro" id="IPR016047">
    <property type="entry name" value="M23ase_b-sheet_dom"/>
</dbReference>
<feature type="region of interest" description="Disordered" evidence="1">
    <location>
        <begin position="171"/>
        <end position="270"/>
    </location>
</feature>
<dbReference type="Gene3D" id="2.70.70.10">
    <property type="entry name" value="Glucose Permease (Domain IIA)"/>
    <property type="match status" value="1"/>
</dbReference>
<dbReference type="RefSeq" id="XP_014153105.1">
    <property type="nucleotide sequence ID" value="XM_014297630.1"/>
</dbReference>
<feature type="region of interest" description="Disordered" evidence="1">
    <location>
        <begin position="1"/>
        <end position="27"/>
    </location>
</feature>
<organism evidence="3 4">
    <name type="scientific">Sphaeroforma arctica JP610</name>
    <dbReference type="NCBI Taxonomy" id="667725"/>
    <lineage>
        <taxon>Eukaryota</taxon>
        <taxon>Ichthyosporea</taxon>
        <taxon>Ichthyophonida</taxon>
        <taxon>Sphaeroforma</taxon>
    </lineage>
</organism>
<gene>
    <name evidence="3" type="ORF">SARC_08390</name>
</gene>
<dbReference type="GeneID" id="25908894"/>